<reference evidence="2 3" key="1">
    <citation type="submission" date="2014-08" db="EMBL/GenBank/DDBJ databases">
        <authorList>
            <person name="Chen Y.-H."/>
        </authorList>
    </citation>
    <scope>NUCLEOTIDE SEQUENCE [LARGE SCALE GENOMIC DNA]</scope>
</reference>
<dbReference type="NCBIfam" id="TIGR02588">
    <property type="entry name" value="TIGR02588 family protein"/>
    <property type="match status" value="1"/>
</dbReference>
<protein>
    <submittedName>
        <fullName evidence="2">TIGR02588 family protein</fullName>
    </submittedName>
</protein>
<dbReference type="RefSeq" id="WP_046632481.1">
    <property type="nucleotide sequence ID" value="NZ_CCRK01000002.1"/>
</dbReference>
<evidence type="ECO:0000256" key="1">
    <source>
        <dbReference type="SAM" id="Phobius"/>
    </source>
</evidence>
<accession>A0A0T7GGE1</accession>
<proteinExistence type="predicted"/>
<gene>
    <name evidence="2" type="ORF">NGAL_HAMBI1189_13600</name>
</gene>
<dbReference type="InterPro" id="IPR013417">
    <property type="entry name" value="CHP02588"/>
</dbReference>
<organism evidence="2 3">
    <name type="scientific">Neorhizobium galegae bv. officinalis</name>
    <dbReference type="NCBI Taxonomy" id="323656"/>
    <lineage>
        <taxon>Bacteria</taxon>
        <taxon>Pseudomonadati</taxon>
        <taxon>Pseudomonadota</taxon>
        <taxon>Alphaproteobacteria</taxon>
        <taxon>Hyphomicrobiales</taxon>
        <taxon>Rhizobiaceae</taxon>
        <taxon>Rhizobium/Agrobacterium group</taxon>
        <taxon>Neorhizobium</taxon>
    </lineage>
</organism>
<name>A0A0T7GGE1_NEOGA</name>
<sequence>MTTTANKRHTEVKEPHWIEWATGMVSALVVVATIAWVAYQAWTHDDMQPEFSIAITERRQTEGGYRVAFDIANKATATAAAVTVRGEILDGGNIVEDADITFDYVPAESKSSGAILFSQDPGAREVRVRAVGYIDP</sequence>
<keyword evidence="1" id="KW-0472">Membrane</keyword>
<dbReference type="EMBL" id="CCRK01000002">
    <property type="protein sequence ID" value="CDZ46342.1"/>
    <property type="molecule type" value="Genomic_DNA"/>
</dbReference>
<feature type="transmembrane region" description="Helical" evidence="1">
    <location>
        <begin position="20"/>
        <end position="39"/>
    </location>
</feature>
<dbReference type="Proteomes" id="UP000039660">
    <property type="component" value="Unassembled WGS sequence"/>
</dbReference>
<dbReference type="AlphaFoldDB" id="A0A0T7GGE1"/>
<keyword evidence="1" id="KW-1133">Transmembrane helix</keyword>
<keyword evidence="1" id="KW-0812">Transmembrane</keyword>
<evidence type="ECO:0000313" key="2">
    <source>
        <dbReference type="EMBL" id="CDZ46342.1"/>
    </source>
</evidence>
<evidence type="ECO:0000313" key="3">
    <source>
        <dbReference type="Proteomes" id="UP000039660"/>
    </source>
</evidence>